<gene>
    <name evidence="2" type="ORF">BCF46_3205</name>
</gene>
<keyword evidence="2" id="KW-0378">Hydrolase</keyword>
<name>A0A497VDN7_9RHOB</name>
<accession>A0A497VDN7</accession>
<keyword evidence="1" id="KW-0732">Signal</keyword>
<dbReference type="InterPro" id="IPR016986">
    <property type="entry name" value="UCP031982_abhydr"/>
</dbReference>
<dbReference type="RefSeq" id="WP_121026429.1">
    <property type="nucleotide sequence ID" value="NZ_RCCE01000005.1"/>
</dbReference>
<dbReference type="Gene3D" id="3.40.50.1820">
    <property type="entry name" value="alpha/beta hydrolase"/>
    <property type="match status" value="1"/>
</dbReference>
<dbReference type="InterPro" id="IPR029058">
    <property type="entry name" value="AB_hydrolase_fold"/>
</dbReference>
<protein>
    <submittedName>
        <fullName evidence="2">Putative dienelactone hydrolase</fullName>
    </submittedName>
</protein>
<evidence type="ECO:0000256" key="1">
    <source>
        <dbReference type="SAM" id="SignalP"/>
    </source>
</evidence>
<reference evidence="2 3" key="1">
    <citation type="submission" date="2018-10" db="EMBL/GenBank/DDBJ databases">
        <title>Genomic Encyclopedia of Archaeal and Bacterial Type Strains, Phase II (KMG-II): from individual species to whole genera.</title>
        <authorList>
            <person name="Goeker M."/>
        </authorList>
    </citation>
    <scope>NUCLEOTIDE SEQUENCE [LARGE SCALE GENOMIC DNA]</scope>
    <source>
        <strain evidence="2 3">DSM 29466</strain>
    </source>
</reference>
<keyword evidence="3" id="KW-1185">Reference proteome</keyword>
<dbReference type="Pfam" id="PF03403">
    <property type="entry name" value="PAF-AH_p_II"/>
    <property type="match status" value="1"/>
</dbReference>
<dbReference type="SUPFAM" id="SSF53474">
    <property type="entry name" value="alpha/beta-Hydrolases"/>
    <property type="match status" value="1"/>
</dbReference>
<dbReference type="PIRSF" id="PIRSF031982">
    <property type="entry name" value="UCP031982_abhydr"/>
    <property type="match status" value="1"/>
</dbReference>
<dbReference type="Proteomes" id="UP000269157">
    <property type="component" value="Unassembled WGS sequence"/>
</dbReference>
<evidence type="ECO:0000313" key="3">
    <source>
        <dbReference type="Proteomes" id="UP000269157"/>
    </source>
</evidence>
<proteinExistence type="predicted"/>
<feature type="signal peptide" evidence="1">
    <location>
        <begin position="1"/>
        <end position="19"/>
    </location>
</feature>
<dbReference type="GO" id="GO:0016787">
    <property type="term" value="F:hydrolase activity"/>
    <property type="evidence" value="ECO:0007669"/>
    <property type="project" value="UniProtKB-KW"/>
</dbReference>
<evidence type="ECO:0000313" key="2">
    <source>
        <dbReference type="EMBL" id="RLJ41412.1"/>
    </source>
</evidence>
<sequence length="339" mass="35888">MKYATTLAVLAFAPTIALAEPNTGMADFTYKAAHHGKPVSSVLWYPSSDDGKTTRAAENAVFYGVDVEQDGPLSEGGKLPVILLSHGLGGNWRSLAWLAEDLAGQGALVISMNHPASSTFDFDMREGLNHWTRARDMSRALDKLMDDPTYAARIDSSRIMAAGFSYGGWTSLSLGGVTGNLAGEIAECDAQGEASSHCADLKKAGVTFGDLDPGMWNASYKDARITHVAAMDPALHHGFTKANVAELDADTVLIALGEGADRLIATDFDASGFADLLPEAHVLRITPARHFSLLPLCKPAGAAILKEENDDPVCTDPDGADRANIHQQVIDAIAAQLGL</sequence>
<comment type="caution">
    <text evidence="2">The sequence shown here is derived from an EMBL/GenBank/DDBJ whole genome shotgun (WGS) entry which is preliminary data.</text>
</comment>
<dbReference type="AlphaFoldDB" id="A0A497VDN7"/>
<dbReference type="EMBL" id="RCCE01000005">
    <property type="protein sequence ID" value="RLJ41412.1"/>
    <property type="molecule type" value="Genomic_DNA"/>
</dbReference>
<organism evidence="2 3">
    <name type="scientific">Litoreibacter meonggei</name>
    <dbReference type="NCBI Taxonomy" id="1049199"/>
    <lineage>
        <taxon>Bacteria</taxon>
        <taxon>Pseudomonadati</taxon>
        <taxon>Pseudomonadota</taxon>
        <taxon>Alphaproteobacteria</taxon>
        <taxon>Rhodobacterales</taxon>
        <taxon>Roseobacteraceae</taxon>
        <taxon>Litoreibacter</taxon>
    </lineage>
</organism>
<dbReference type="OrthoDB" id="9814760at2"/>
<feature type="chain" id="PRO_5019713386" evidence="1">
    <location>
        <begin position="20"/>
        <end position="339"/>
    </location>
</feature>